<feature type="region of interest" description="Disordered" evidence="1">
    <location>
        <begin position="122"/>
        <end position="300"/>
    </location>
</feature>
<evidence type="ECO:0000313" key="2">
    <source>
        <dbReference type="EMBL" id="CAH0718090.1"/>
    </source>
</evidence>
<feature type="compositionally biased region" description="Acidic residues" evidence="1">
    <location>
        <begin position="243"/>
        <end position="257"/>
    </location>
</feature>
<evidence type="ECO:0000256" key="1">
    <source>
        <dbReference type="SAM" id="MobiDB-lite"/>
    </source>
</evidence>
<name>A0A8J9VEX3_9NEOP</name>
<protein>
    <submittedName>
        <fullName evidence="2">Uncharacterized protein</fullName>
    </submittedName>
</protein>
<dbReference type="AlphaFoldDB" id="A0A8J9VEX3"/>
<feature type="compositionally biased region" description="Basic and acidic residues" evidence="1">
    <location>
        <begin position="122"/>
        <end position="135"/>
    </location>
</feature>
<dbReference type="EMBL" id="OV170232">
    <property type="protein sequence ID" value="CAH0718090.1"/>
    <property type="molecule type" value="Genomic_DNA"/>
</dbReference>
<feature type="compositionally biased region" description="Polar residues" evidence="1">
    <location>
        <begin position="272"/>
        <end position="283"/>
    </location>
</feature>
<proteinExistence type="predicted"/>
<reference evidence="2" key="1">
    <citation type="submission" date="2021-12" db="EMBL/GenBank/DDBJ databases">
        <authorList>
            <person name="Martin H S."/>
        </authorList>
    </citation>
    <scope>NUCLEOTIDE SEQUENCE</scope>
</reference>
<feature type="non-terminal residue" evidence="2">
    <location>
        <position position="300"/>
    </location>
</feature>
<organism evidence="2 3">
    <name type="scientific">Brenthis ino</name>
    <name type="common">lesser marbled fritillary</name>
    <dbReference type="NCBI Taxonomy" id="405034"/>
    <lineage>
        <taxon>Eukaryota</taxon>
        <taxon>Metazoa</taxon>
        <taxon>Ecdysozoa</taxon>
        <taxon>Arthropoda</taxon>
        <taxon>Hexapoda</taxon>
        <taxon>Insecta</taxon>
        <taxon>Pterygota</taxon>
        <taxon>Neoptera</taxon>
        <taxon>Endopterygota</taxon>
        <taxon>Lepidoptera</taxon>
        <taxon>Glossata</taxon>
        <taxon>Ditrysia</taxon>
        <taxon>Papilionoidea</taxon>
        <taxon>Nymphalidae</taxon>
        <taxon>Heliconiinae</taxon>
        <taxon>Argynnini</taxon>
        <taxon>Brenthis</taxon>
    </lineage>
</organism>
<dbReference type="PROSITE" id="PS50096">
    <property type="entry name" value="IQ"/>
    <property type="match status" value="1"/>
</dbReference>
<keyword evidence="3" id="KW-1185">Reference proteome</keyword>
<feature type="compositionally biased region" description="Acidic residues" evidence="1">
    <location>
        <begin position="284"/>
        <end position="300"/>
    </location>
</feature>
<dbReference type="CDD" id="cd23767">
    <property type="entry name" value="IQCD"/>
    <property type="match status" value="1"/>
</dbReference>
<dbReference type="Proteomes" id="UP000838878">
    <property type="component" value="Chromosome 12"/>
</dbReference>
<sequence length="300" mass="33319">MEPEEAWEVAAKRTLELYKRTKPSLSELTRATEKIQAAYRGYYVRKNLLRHLKPKSKKKGPKVDLLGPPLDIAASREIDLGPLINIDVREEDIHEMFDEHTTATLGLPYDPMRMITHVPNYEEHQEDYPGSRDRISGISEIPSEMPMSKISQIEPRQSRVPSAIPSEISEGKRQSQQPSNIESRKSRIGSQIEGGESAMQKISFAEVPPEVIPGEETVYDEENKEVLAPETPDVSEVGAGEGVSEDAQEDFDDIPEDITDHTEGEESIPASVPSSAPETANTTDVEDEGGNIEDVEEGEI</sequence>
<dbReference type="OrthoDB" id="26525at2759"/>
<gene>
    <name evidence="2" type="ORF">BINO364_LOCUS4624</name>
</gene>
<evidence type="ECO:0000313" key="3">
    <source>
        <dbReference type="Proteomes" id="UP000838878"/>
    </source>
</evidence>
<accession>A0A8J9VEX3</accession>